<dbReference type="AlphaFoldDB" id="A0A5B7GDC6"/>
<reference evidence="2 3" key="1">
    <citation type="submission" date="2019-05" db="EMBL/GenBank/DDBJ databases">
        <title>Another draft genome of Portunus trituberculatus and its Hox gene families provides insights of decapod evolution.</title>
        <authorList>
            <person name="Jeong J.-H."/>
            <person name="Song I."/>
            <person name="Kim S."/>
            <person name="Choi T."/>
            <person name="Kim D."/>
            <person name="Ryu S."/>
            <person name="Kim W."/>
        </authorList>
    </citation>
    <scope>NUCLEOTIDE SEQUENCE [LARGE SCALE GENOMIC DNA]</scope>
    <source>
        <tissue evidence="2">Muscle</tissue>
    </source>
</reference>
<evidence type="ECO:0000313" key="3">
    <source>
        <dbReference type="Proteomes" id="UP000324222"/>
    </source>
</evidence>
<gene>
    <name evidence="2" type="ORF">E2C01_050910</name>
</gene>
<organism evidence="2 3">
    <name type="scientific">Portunus trituberculatus</name>
    <name type="common">Swimming crab</name>
    <name type="synonym">Neptunus trituberculatus</name>
    <dbReference type="NCBI Taxonomy" id="210409"/>
    <lineage>
        <taxon>Eukaryota</taxon>
        <taxon>Metazoa</taxon>
        <taxon>Ecdysozoa</taxon>
        <taxon>Arthropoda</taxon>
        <taxon>Crustacea</taxon>
        <taxon>Multicrustacea</taxon>
        <taxon>Malacostraca</taxon>
        <taxon>Eumalacostraca</taxon>
        <taxon>Eucarida</taxon>
        <taxon>Decapoda</taxon>
        <taxon>Pleocyemata</taxon>
        <taxon>Brachyura</taxon>
        <taxon>Eubrachyura</taxon>
        <taxon>Portunoidea</taxon>
        <taxon>Portunidae</taxon>
        <taxon>Portuninae</taxon>
        <taxon>Portunus</taxon>
    </lineage>
</organism>
<dbReference type="Proteomes" id="UP000324222">
    <property type="component" value="Unassembled WGS sequence"/>
</dbReference>
<sequence>MQVLQNVHDKINRTRPRDDGVLLQRGRLGYPIRRQLSEDFVGQVRGAQLPFTGLLPAILPRQGPTRTRASRSHPDSPPLTS</sequence>
<protein>
    <submittedName>
        <fullName evidence="2">Uncharacterized protein</fullName>
    </submittedName>
</protein>
<dbReference type="EMBL" id="VSRR010014371">
    <property type="protein sequence ID" value="MPC56942.1"/>
    <property type="molecule type" value="Genomic_DNA"/>
</dbReference>
<accession>A0A5B7GDC6</accession>
<keyword evidence="3" id="KW-1185">Reference proteome</keyword>
<name>A0A5B7GDC6_PORTR</name>
<evidence type="ECO:0000256" key="1">
    <source>
        <dbReference type="SAM" id="MobiDB-lite"/>
    </source>
</evidence>
<comment type="caution">
    <text evidence="2">The sequence shown here is derived from an EMBL/GenBank/DDBJ whole genome shotgun (WGS) entry which is preliminary data.</text>
</comment>
<feature type="region of interest" description="Disordered" evidence="1">
    <location>
        <begin position="57"/>
        <end position="81"/>
    </location>
</feature>
<proteinExistence type="predicted"/>
<evidence type="ECO:0000313" key="2">
    <source>
        <dbReference type="EMBL" id="MPC56942.1"/>
    </source>
</evidence>